<evidence type="ECO:0000313" key="6">
    <source>
        <dbReference type="EMBL" id="GAA3744408.1"/>
    </source>
</evidence>
<accession>A0ABP7FNM6</accession>
<name>A0ABP7FNM6_9FLAO</name>
<keyword evidence="4" id="KW-0503">Monooxygenase</keyword>
<protein>
    <submittedName>
        <fullName evidence="6">NAD(P)/FAD-dependent oxidoreductase</fullName>
    </submittedName>
</protein>
<dbReference type="PANTHER" id="PTHR46972">
    <property type="entry name" value="MONOOXYGENASE ASQM-RELATED"/>
    <property type="match status" value="1"/>
</dbReference>
<keyword evidence="1" id="KW-0285">Flavoprotein</keyword>
<reference evidence="7" key="1">
    <citation type="journal article" date="2019" name="Int. J. Syst. Evol. Microbiol.">
        <title>The Global Catalogue of Microorganisms (GCM) 10K type strain sequencing project: providing services to taxonomists for standard genome sequencing and annotation.</title>
        <authorList>
            <consortium name="The Broad Institute Genomics Platform"/>
            <consortium name="The Broad Institute Genome Sequencing Center for Infectious Disease"/>
            <person name="Wu L."/>
            <person name="Ma J."/>
        </authorList>
    </citation>
    <scope>NUCLEOTIDE SEQUENCE [LARGE SCALE GENOMIC DNA]</scope>
    <source>
        <strain evidence="7">JCM 17336</strain>
    </source>
</reference>
<dbReference type="Proteomes" id="UP001501367">
    <property type="component" value="Unassembled WGS sequence"/>
</dbReference>
<evidence type="ECO:0000256" key="2">
    <source>
        <dbReference type="ARBA" id="ARBA00022827"/>
    </source>
</evidence>
<evidence type="ECO:0000259" key="5">
    <source>
        <dbReference type="Pfam" id="PF01494"/>
    </source>
</evidence>
<sequence>MERKASSLLENKKIAILGAGPGGLTLARLLQLKGAEVKVYERDFNQDSRVQGAIVDLHFDSGLKVMQAANLLEAFKANYMKDADRYRLVDKDLNILLDEINEGNQDNFDDEHFRPEIDRGVLRNMIIEGLLPNTVVWDSQFLSMEQVNNTWELKFKNGMTANADIVIGADGYRSKVRSYVTDIKALYSGATIIQGEIENPKIDCPDMYELVNNANLSAMDIGKTIAVQPMGNGGLTFYAASLYAKDWIETSGIDFNNADEVYAYLVGFYADWNPKFFTLFKSCKKFLVRPLNYFPTDQHWEAKENVTLLGDAAHLMPPSGEGVNTAMLDALDLSECLTNGEFSDLKSAVAAYETKMRARASVLGKEAIEGIKDFASPSRDSIEDLVRMFLNRKE</sequence>
<dbReference type="Pfam" id="PF01494">
    <property type="entry name" value="FAD_binding_3"/>
    <property type="match status" value="2"/>
</dbReference>
<dbReference type="Gene3D" id="3.50.50.60">
    <property type="entry name" value="FAD/NAD(P)-binding domain"/>
    <property type="match status" value="1"/>
</dbReference>
<evidence type="ECO:0000256" key="4">
    <source>
        <dbReference type="ARBA" id="ARBA00023033"/>
    </source>
</evidence>
<proteinExistence type="predicted"/>
<feature type="domain" description="FAD-binding" evidence="5">
    <location>
        <begin position="13"/>
        <end position="180"/>
    </location>
</feature>
<dbReference type="InterPro" id="IPR002938">
    <property type="entry name" value="FAD-bd"/>
</dbReference>
<dbReference type="EMBL" id="BAABDT010000006">
    <property type="protein sequence ID" value="GAA3744408.1"/>
    <property type="molecule type" value="Genomic_DNA"/>
</dbReference>
<comment type="caution">
    <text evidence="6">The sequence shown here is derived from an EMBL/GenBank/DDBJ whole genome shotgun (WGS) entry which is preliminary data.</text>
</comment>
<keyword evidence="7" id="KW-1185">Reference proteome</keyword>
<gene>
    <name evidence="6" type="ORF">GCM10022422_30630</name>
</gene>
<keyword evidence="2" id="KW-0274">FAD</keyword>
<dbReference type="RefSeq" id="WP_278021367.1">
    <property type="nucleotide sequence ID" value="NZ_BAABDT010000006.1"/>
</dbReference>
<feature type="domain" description="FAD-binding" evidence="5">
    <location>
        <begin position="303"/>
        <end position="339"/>
    </location>
</feature>
<dbReference type="InterPro" id="IPR036188">
    <property type="entry name" value="FAD/NAD-bd_sf"/>
</dbReference>
<dbReference type="PRINTS" id="PR00420">
    <property type="entry name" value="RNGMNOXGNASE"/>
</dbReference>
<organism evidence="6 7">
    <name type="scientific">Flavobacterium ginsengisoli</name>
    <dbReference type="NCBI Taxonomy" id="871694"/>
    <lineage>
        <taxon>Bacteria</taxon>
        <taxon>Pseudomonadati</taxon>
        <taxon>Bacteroidota</taxon>
        <taxon>Flavobacteriia</taxon>
        <taxon>Flavobacteriales</taxon>
        <taxon>Flavobacteriaceae</taxon>
        <taxon>Flavobacterium</taxon>
    </lineage>
</organism>
<evidence type="ECO:0000313" key="7">
    <source>
        <dbReference type="Proteomes" id="UP001501367"/>
    </source>
</evidence>
<dbReference type="SUPFAM" id="SSF51905">
    <property type="entry name" value="FAD/NAD(P)-binding domain"/>
    <property type="match status" value="1"/>
</dbReference>
<keyword evidence="3" id="KW-0560">Oxidoreductase</keyword>
<evidence type="ECO:0000256" key="3">
    <source>
        <dbReference type="ARBA" id="ARBA00023002"/>
    </source>
</evidence>
<evidence type="ECO:0000256" key="1">
    <source>
        <dbReference type="ARBA" id="ARBA00022630"/>
    </source>
</evidence>
<dbReference type="PANTHER" id="PTHR46972:SF1">
    <property type="entry name" value="FAD DEPENDENT OXIDOREDUCTASE DOMAIN-CONTAINING PROTEIN"/>
    <property type="match status" value="1"/>
</dbReference>